<dbReference type="AlphaFoldDB" id="A0A2M9ZTA2"/>
<dbReference type="Pfam" id="PF13482">
    <property type="entry name" value="RNase_H_2"/>
    <property type="match status" value="1"/>
</dbReference>
<dbReference type="InterPro" id="IPR012337">
    <property type="entry name" value="RNaseH-like_sf"/>
</dbReference>
<dbReference type="InterPro" id="IPR036397">
    <property type="entry name" value="RNaseH_sf"/>
</dbReference>
<name>A0A2M9ZTA2_9LEPT</name>
<reference evidence="4 5" key="1">
    <citation type="submission" date="2017-07" db="EMBL/GenBank/DDBJ databases">
        <title>Leptospira spp. isolated from tropical soils.</title>
        <authorList>
            <person name="Thibeaux R."/>
            <person name="Iraola G."/>
            <person name="Ferres I."/>
            <person name="Bierque E."/>
            <person name="Girault D."/>
            <person name="Soupe-Gilbert M.-E."/>
            <person name="Picardeau M."/>
            <person name="Goarant C."/>
        </authorList>
    </citation>
    <scope>NUCLEOTIDE SEQUENCE [LARGE SCALE GENOMIC DNA]</scope>
    <source>
        <strain evidence="3 5">FH1-B-B1</strain>
        <strain evidence="2 4">FH1-B-C1</strain>
    </source>
</reference>
<dbReference type="OrthoDB" id="9790530at2"/>
<gene>
    <name evidence="2" type="ORF">CH360_14685</name>
    <name evidence="3" type="ORF">CH373_03805</name>
</gene>
<dbReference type="GO" id="GO:0003676">
    <property type="term" value="F:nucleic acid binding"/>
    <property type="evidence" value="ECO:0007669"/>
    <property type="project" value="InterPro"/>
</dbReference>
<keyword evidence="4" id="KW-1185">Reference proteome</keyword>
<evidence type="ECO:0000313" key="2">
    <source>
        <dbReference type="EMBL" id="PJZ68788.1"/>
    </source>
</evidence>
<evidence type="ECO:0000313" key="5">
    <source>
        <dbReference type="Proteomes" id="UP000231990"/>
    </source>
</evidence>
<dbReference type="PANTHER" id="PTHR38462">
    <property type="entry name" value="EXONUCLEASE-LIKE PROTEIN"/>
    <property type="match status" value="1"/>
</dbReference>
<evidence type="ECO:0000313" key="4">
    <source>
        <dbReference type="Proteomes" id="UP000231962"/>
    </source>
</evidence>
<keyword evidence="3" id="KW-0540">Nuclease</keyword>
<sequence length="260" mass="31062">MLEHTFCHLPGIDIQEEKRYWEKGILTWEDLRGHYLELAKSSEDTYPKLLLDSLEFSRRELERKNWSYFFFALPNRQKWRLFPRIREKILYLDIETSGLSREDFVTVVGSYDGQQFKEFLRGRNMDDFLGYLDPQHILVSYNGVAFDIPFLEKEFGQKFRNLHYDLMHMLHGLGFKGGLKNCEKALGITRDLPFEVNGSDAVRLWWQYVQYDDQEALSLLLKYNREDVKNLELIFIKCYNLNIRNTPFYGEIISENVNQI</sequence>
<organism evidence="3 5">
    <name type="scientific">Leptospira perolatii</name>
    <dbReference type="NCBI Taxonomy" id="2023191"/>
    <lineage>
        <taxon>Bacteria</taxon>
        <taxon>Pseudomonadati</taxon>
        <taxon>Spirochaetota</taxon>
        <taxon>Spirochaetia</taxon>
        <taxon>Leptospirales</taxon>
        <taxon>Leptospiraceae</taxon>
        <taxon>Leptospira</taxon>
    </lineage>
</organism>
<dbReference type="Proteomes" id="UP000231990">
    <property type="component" value="Unassembled WGS sequence"/>
</dbReference>
<feature type="domain" description="YprB ribonuclease H-like" evidence="1">
    <location>
        <begin position="90"/>
        <end position="236"/>
    </location>
</feature>
<keyword evidence="3" id="KW-0269">Exonuclease</keyword>
<accession>A0A2M9ZTA2</accession>
<keyword evidence="3" id="KW-0378">Hydrolase</keyword>
<comment type="caution">
    <text evidence="3">The sequence shown here is derived from an EMBL/GenBank/DDBJ whole genome shotgun (WGS) entry which is preliminary data.</text>
</comment>
<evidence type="ECO:0000313" key="3">
    <source>
        <dbReference type="EMBL" id="PJZ75143.1"/>
    </source>
</evidence>
<proteinExistence type="predicted"/>
<dbReference type="InterPro" id="IPR038720">
    <property type="entry name" value="YprB_RNase_H-like_dom"/>
</dbReference>
<evidence type="ECO:0000259" key="1">
    <source>
        <dbReference type="Pfam" id="PF13482"/>
    </source>
</evidence>
<dbReference type="PANTHER" id="PTHR38462:SF1">
    <property type="entry name" value="YPRB RIBONUCLEASE H-LIKE DOMAIN-CONTAINING PROTEIN"/>
    <property type="match status" value="1"/>
</dbReference>
<dbReference type="EMBL" id="NPDZ01000001">
    <property type="protein sequence ID" value="PJZ75143.1"/>
    <property type="molecule type" value="Genomic_DNA"/>
</dbReference>
<dbReference type="GO" id="GO:0004527">
    <property type="term" value="F:exonuclease activity"/>
    <property type="evidence" value="ECO:0007669"/>
    <property type="project" value="UniProtKB-KW"/>
</dbReference>
<dbReference type="RefSeq" id="WP_100714802.1">
    <property type="nucleotide sequence ID" value="NZ_NPDY01000016.1"/>
</dbReference>
<dbReference type="EMBL" id="NPDY01000016">
    <property type="protein sequence ID" value="PJZ68788.1"/>
    <property type="molecule type" value="Genomic_DNA"/>
</dbReference>
<dbReference type="Proteomes" id="UP000231962">
    <property type="component" value="Unassembled WGS sequence"/>
</dbReference>
<protein>
    <submittedName>
        <fullName evidence="3">Exonuclease</fullName>
    </submittedName>
</protein>
<dbReference type="SUPFAM" id="SSF53098">
    <property type="entry name" value="Ribonuclease H-like"/>
    <property type="match status" value="1"/>
</dbReference>
<dbReference type="Gene3D" id="3.30.420.10">
    <property type="entry name" value="Ribonuclease H-like superfamily/Ribonuclease H"/>
    <property type="match status" value="1"/>
</dbReference>